<gene>
    <name evidence="1" type="ORF">TNCT_188381</name>
</gene>
<accession>A0A8X6KKS6</accession>
<organism evidence="1 2">
    <name type="scientific">Trichonephila clavata</name>
    <name type="common">Joro spider</name>
    <name type="synonym">Nephila clavata</name>
    <dbReference type="NCBI Taxonomy" id="2740835"/>
    <lineage>
        <taxon>Eukaryota</taxon>
        <taxon>Metazoa</taxon>
        <taxon>Ecdysozoa</taxon>
        <taxon>Arthropoda</taxon>
        <taxon>Chelicerata</taxon>
        <taxon>Arachnida</taxon>
        <taxon>Araneae</taxon>
        <taxon>Araneomorphae</taxon>
        <taxon>Entelegynae</taxon>
        <taxon>Araneoidea</taxon>
        <taxon>Nephilidae</taxon>
        <taxon>Trichonephila</taxon>
    </lineage>
</organism>
<reference evidence="1" key="1">
    <citation type="submission" date="2020-07" db="EMBL/GenBank/DDBJ databases">
        <title>Multicomponent nature underlies the extraordinary mechanical properties of spider dragline silk.</title>
        <authorList>
            <person name="Kono N."/>
            <person name="Nakamura H."/>
            <person name="Mori M."/>
            <person name="Yoshida Y."/>
            <person name="Ohtoshi R."/>
            <person name="Malay A.D."/>
            <person name="Moran D.A.P."/>
            <person name="Tomita M."/>
            <person name="Numata K."/>
            <person name="Arakawa K."/>
        </authorList>
    </citation>
    <scope>NUCLEOTIDE SEQUENCE</scope>
</reference>
<protein>
    <submittedName>
        <fullName evidence="1">Uncharacterized protein</fullName>
    </submittedName>
</protein>
<keyword evidence="2" id="KW-1185">Reference proteome</keyword>
<evidence type="ECO:0000313" key="1">
    <source>
        <dbReference type="EMBL" id="GFQ77029.1"/>
    </source>
</evidence>
<comment type="caution">
    <text evidence="1">The sequence shown here is derived from an EMBL/GenBank/DDBJ whole genome shotgun (WGS) entry which is preliminary data.</text>
</comment>
<sequence length="142" mass="16179">MPPVTSLLSLNVCFPPRVRRISHSSAPEFRSRSTPTHALASSEFRRLSSFCLLRNARQCYCGFFAHLLCLEERRVPQSNRFIQTIKSEVGATLLLQSENAPWGSFLMTTRMAGWDGRIKIAVSEQLGYLFRNSIIGLFHAWM</sequence>
<name>A0A8X6KKS6_TRICU</name>
<dbReference type="EMBL" id="BMAO01001936">
    <property type="protein sequence ID" value="GFQ77029.1"/>
    <property type="molecule type" value="Genomic_DNA"/>
</dbReference>
<dbReference type="AlphaFoldDB" id="A0A8X6KKS6"/>
<dbReference type="Proteomes" id="UP000887116">
    <property type="component" value="Unassembled WGS sequence"/>
</dbReference>
<evidence type="ECO:0000313" key="2">
    <source>
        <dbReference type="Proteomes" id="UP000887116"/>
    </source>
</evidence>
<proteinExistence type="predicted"/>